<evidence type="ECO:0000256" key="2">
    <source>
        <dbReference type="SAM" id="SignalP"/>
    </source>
</evidence>
<dbReference type="Proteomes" id="UP001632037">
    <property type="component" value="Unassembled WGS sequence"/>
</dbReference>
<keyword evidence="4" id="KW-1185">Reference proteome</keyword>
<dbReference type="AlphaFoldDB" id="A0ABD3F6X1"/>
<keyword evidence="2" id="KW-0732">Signal</keyword>
<protein>
    <submittedName>
        <fullName evidence="3">Uncharacterized protein</fullName>
    </submittedName>
</protein>
<reference evidence="3 4" key="1">
    <citation type="submission" date="2024-09" db="EMBL/GenBank/DDBJ databases">
        <title>Genome sequencing and assembly of Phytophthora oleae, isolate VK10A, causative agent of rot of olive drupes.</title>
        <authorList>
            <person name="Conti Taguali S."/>
            <person name="Riolo M."/>
            <person name="La Spada F."/>
            <person name="Cacciola S.O."/>
            <person name="Dionisio G."/>
        </authorList>
    </citation>
    <scope>NUCLEOTIDE SEQUENCE [LARGE SCALE GENOMIC DNA]</scope>
    <source>
        <strain evidence="3 4">VK10A</strain>
    </source>
</reference>
<accession>A0ABD3F6X1</accession>
<name>A0ABD3F6X1_9STRA</name>
<evidence type="ECO:0000256" key="1">
    <source>
        <dbReference type="SAM" id="MobiDB-lite"/>
    </source>
</evidence>
<feature type="region of interest" description="Disordered" evidence="1">
    <location>
        <begin position="32"/>
        <end position="67"/>
    </location>
</feature>
<organism evidence="3 4">
    <name type="scientific">Phytophthora oleae</name>
    <dbReference type="NCBI Taxonomy" id="2107226"/>
    <lineage>
        <taxon>Eukaryota</taxon>
        <taxon>Sar</taxon>
        <taxon>Stramenopiles</taxon>
        <taxon>Oomycota</taxon>
        <taxon>Peronosporomycetes</taxon>
        <taxon>Peronosporales</taxon>
        <taxon>Peronosporaceae</taxon>
        <taxon>Phytophthora</taxon>
    </lineage>
</organism>
<dbReference type="EMBL" id="JBIMZQ010000034">
    <property type="protein sequence ID" value="KAL3661717.1"/>
    <property type="molecule type" value="Genomic_DNA"/>
</dbReference>
<gene>
    <name evidence="3" type="ORF">V7S43_013017</name>
</gene>
<feature type="signal peptide" evidence="2">
    <location>
        <begin position="1"/>
        <end position="17"/>
    </location>
</feature>
<evidence type="ECO:0000313" key="3">
    <source>
        <dbReference type="EMBL" id="KAL3661717.1"/>
    </source>
</evidence>
<comment type="caution">
    <text evidence="3">The sequence shown here is derived from an EMBL/GenBank/DDBJ whole genome shotgun (WGS) entry which is preliminary data.</text>
</comment>
<feature type="chain" id="PRO_5044768866" evidence="2">
    <location>
        <begin position="18"/>
        <end position="100"/>
    </location>
</feature>
<proteinExistence type="predicted"/>
<feature type="compositionally biased region" description="Basic and acidic residues" evidence="1">
    <location>
        <begin position="51"/>
        <end position="61"/>
    </location>
</feature>
<sequence>MKFAALVVTTLVAIASANEYQPALRALAAPEPAAEHVQLPTTPNAAAVKEPANDSDKKKEGFGGFGWGGPWGGWGGCSGCGGWGGWGGIGGWGGVGGWGW</sequence>
<evidence type="ECO:0000313" key="4">
    <source>
        <dbReference type="Proteomes" id="UP001632037"/>
    </source>
</evidence>